<keyword evidence="1" id="KW-0812">Transmembrane</keyword>
<reference evidence="3 4" key="1">
    <citation type="submission" date="2016-10" db="EMBL/GenBank/DDBJ databases">
        <title>Genome Sequence of Pseudomonas putida GM4FR.</title>
        <authorList>
            <person name="Poehlein A."/>
            <person name="Wemheuer F."/>
            <person name="Hollensteiner J."/>
            <person name="Wemheuer B."/>
        </authorList>
    </citation>
    <scope>NUCLEOTIDE SEQUENCE [LARGE SCALE GENOMIC DNA]</scope>
    <source>
        <strain evidence="3 4">GM4FR</strain>
    </source>
</reference>
<evidence type="ECO:0000313" key="3">
    <source>
        <dbReference type="EMBL" id="OLS60975.1"/>
    </source>
</evidence>
<dbReference type="InterPro" id="IPR029058">
    <property type="entry name" value="AB_hydrolase_fold"/>
</dbReference>
<gene>
    <name evidence="3" type="primary">lip</name>
    <name evidence="3" type="ORF">PSEMO_39520</name>
</gene>
<name>A0A1Q9R0T3_PSEPU</name>
<feature type="domain" description="AB hydrolase-1" evidence="2">
    <location>
        <begin position="9"/>
        <end position="135"/>
    </location>
</feature>
<keyword evidence="3" id="KW-0378">Hydrolase</keyword>
<dbReference type="EMBL" id="MKZO01000036">
    <property type="protein sequence ID" value="OLS60975.1"/>
    <property type="molecule type" value="Genomic_DNA"/>
</dbReference>
<protein>
    <submittedName>
        <fullName evidence="3">Lactonizing lipase</fullName>
        <ecNumber evidence="3">3.1.1.3</ecNumber>
    </submittedName>
</protein>
<evidence type="ECO:0000313" key="4">
    <source>
        <dbReference type="Proteomes" id="UP000186736"/>
    </source>
</evidence>
<dbReference type="GO" id="GO:0004806">
    <property type="term" value="F:triacylglycerol lipase activity"/>
    <property type="evidence" value="ECO:0007669"/>
    <property type="project" value="UniProtKB-EC"/>
</dbReference>
<dbReference type="SUPFAM" id="SSF53474">
    <property type="entry name" value="alpha/beta-Hydrolases"/>
    <property type="match status" value="1"/>
</dbReference>
<dbReference type="EC" id="3.1.1.3" evidence="3"/>
<proteinExistence type="predicted"/>
<sequence length="296" mass="32442">MSQALATRYPLVLVPGMLGFVRLLAYPYWFGIVRALRRGGAQVYPVQVSPLHSTEVRGEQLLRIVEDLRQRLGVEKVNLLGHSQGALTARYVAAKRPEWVASVTSIAGPNHGSELADFFEREYPGDSPRGRLLKAVLHGLAWLMEVLETGWKGEKLPIDVHASHLSLTSSGVARFNLSYPQGLPETWGGEGPAEVNGVRYYSWSGVLKPGITDRGLNRLDGSNRFCRLFASTFVREKGQCDGMVGRFSSHLGQVIGDDYPLDHLDIVNQSLGAVGKGAQPVKLFVEHAERLKAAGC</sequence>
<dbReference type="Gene3D" id="3.40.50.1820">
    <property type="entry name" value="alpha/beta hydrolase"/>
    <property type="match status" value="1"/>
</dbReference>
<keyword evidence="1" id="KW-0472">Membrane</keyword>
<feature type="transmembrane region" description="Helical" evidence="1">
    <location>
        <begin position="12"/>
        <end position="30"/>
    </location>
</feature>
<evidence type="ECO:0000256" key="1">
    <source>
        <dbReference type="SAM" id="Phobius"/>
    </source>
</evidence>
<keyword evidence="1" id="KW-1133">Transmembrane helix</keyword>
<dbReference type="AlphaFoldDB" id="A0A1Q9R0T3"/>
<evidence type="ECO:0000259" key="2">
    <source>
        <dbReference type="Pfam" id="PF00561"/>
    </source>
</evidence>
<dbReference type="Pfam" id="PF00561">
    <property type="entry name" value="Abhydrolase_1"/>
    <property type="match status" value="1"/>
</dbReference>
<dbReference type="InterPro" id="IPR000073">
    <property type="entry name" value="AB_hydrolase_1"/>
</dbReference>
<comment type="caution">
    <text evidence="3">The sequence shown here is derived from an EMBL/GenBank/DDBJ whole genome shotgun (WGS) entry which is preliminary data.</text>
</comment>
<dbReference type="Proteomes" id="UP000186736">
    <property type="component" value="Unassembled WGS sequence"/>
</dbReference>
<organism evidence="3 4">
    <name type="scientific">Pseudomonas putida</name>
    <name type="common">Arthrobacter siderocapsulatus</name>
    <dbReference type="NCBI Taxonomy" id="303"/>
    <lineage>
        <taxon>Bacteria</taxon>
        <taxon>Pseudomonadati</taxon>
        <taxon>Pseudomonadota</taxon>
        <taxon>Gammaproteobacteria</taxon>
        <taxon>Pseudomonadales</taxon>
        <taxon>Pseudomonadaceae</taxon>
        <taxon>Pseudomonas</taxon>
    </lineage>
</organism>
<accession>A0A1Q9R0T3</accession>
<dbReference type="RefSeq" id="WP_075804720.1">
    <property type="nucleotide sequence ID" value="NZ_MKZO01000036.1"/>
</dbReference>
<dbReference type="OrthoDB" id="2004167at2"/>